<dbReference type="AlphaFoldDB" id="A0A3Q8SSV1"/>
<sequence length="534" mass="62307">MHMFLKRIWNKYKFDYILLLGMNIINTCIETSNVYLEGMLINSLVYKADRVSFIRNIIVIIVLNLIRLFLSFFISKIQILKYRKINLDFNDSIIKELYSKDTLEVIKKDPVKTADRITEDTDEILTFLFHTINQVISILFSSIIIFVYIFKTKSRFFLLIMILLPAYICLYLFLKPKIFEINLKLKQAYNEYFSGFTEWLSRYIEIKGNNRENKESKRWSKTKKSLLNITKRDFLLNLNMSSSEIIFQLIFQLILFINGGLSVISGNMTVGSFSILFQYFNQLLGEVDEIFSVLFGLESFRVAKMRINKLLSIKNEVDGKKIISRIESIYVHDFDISLHRNSPLFVKKLNCTFSSPGLYIIKGKNGIGKSTFLRTLIGLYTPIKEGEVLINNENIDLINKKKLRENNISCLFQDVPLPSCTVAEYIRDKHTNSNSDQNEAFKKVFYSSQFNIKRVLDRKMDELSTGELQLVKLYSAFLKEKVDCYLLDEPLANIYPELQYDTLNLLKQMAQTKLVIIISHDLQFEKIGKTIKVG</sequence>
<dbReference type="InterPro" id="IPR027417">
    <property type="entry name" value="P-loop_NTPase"/>
</dbReference>
<dbReference type="Pfam" id="PF00664">
    <property type="entry name" value="ABC_membrane"/>
    <property type="match status" value="1"/>
</dbReference>
<evidence type="ECO:0000313" key="8">
    <source>
        <dbReference type="Proteomes" id="UP000267945"/>
    </source>
</evidence>
<evidence type="ECO:0000256" key="5">
    <source>
        <dbReference type="SAM" id="Phobius"/>
    </source>
</evidence>
<feature type="transmembrane region" description="Helical" evidence="5">
    <location>
        <begin position="124"/>
        <end position="150"/>
    </location>
</feature>
<feature type="transmembrane region" description="Helical" evidence="5">
    <location>
        <begin position="12"/>
        <end position="33"/>
    </location>
</feature>
<feature type="transmembrane region" description="Helical" evidence="5">
    <location>
        <begin position="156"/>
        <end position="174"/>
    </location>
</feature>
<gene>
    <name evidence="7" type="primary">ndvA</name>
    <name evidence="7" type="ORF">LH5_00025</name>
</gene>
<organism evidence="7 8">
    <name type="scientific">Lactobacillus helveticus</name>
    <name type="common">Lactobacillus suntoryeus</name>
    <dbReference type="NCBI Taxonomy" id="1587"/>
    <lineage>
        <taxon>Bacteria</taxon>
        <taxon>Bacillati</taxon>
        <taxon>Bacillota</taxon>
        <taxon>Bacilli</taxon>
        <taxon>Lactobacillales</taxon>
        <taxon>Lactobacillaceae</taxon>
        <taxon>Lactobacillus</taxon>
    </lineage>
</organism>
<dbReference type="InterPro" id="IPR003439">
    <property type="entry name" value="ABC_transporter-like_ATP-bd"/>
</dbReference>
<evidence type="ECO:0000256" key="2">
    <source>
        <dbReference type="ARBA" id="ARBA00022692"/>
    </source>
</evidence>
<keyword evidence="7" id="KW-0547">Nucleotide-binding</keyword>
<evidence type="ECO:0000256" key="4">
    <source>
        <dbReference type="ARBA" id="ARBA00023136"/>
    </source>
</evidence>
<dbReference type="InterPro" id="IPR011527">
    <property type="entry name" value="ABC1_TM_dom"/>
</dbReference>
<dbReference type="Proteomes" id="UP000267945">
    <property type="component" value="Chromosome"/>
</dbReference>
<feature type="domain" description="ABC transmembrane type-1" evidence="6">
    <location>
        <begin position="17"/>
        <end position="299"/>
    </location>
</feature>
<comment type="subcellular location">
    <subcellularLocation>
        <location evidence="1">Cell membrane</location>
        <topology evidence="1">Multi-pass membrane protein</topology>
    </subcellularLocation>
</comment>
<protein>
    <submittedName>
        <fullName evidence="7">Beta-(1--&gt;2)glucan export ATP-binding/permease protein NdvA</fullName>
        <ecNumber evidence="7">3.6.3.42</ecNumber>
    </submittedName>
</protein>
<keyword evidence="7" id="KW-0067">ATP-binding</keyword>
<dbReference type="GO" id="GO:0015421">
    <property type="term" value="F:ABC-type oligopeptide transporter activity"/>
    <property type="evidence" value="ECO:0007669"/>
    <property type="project" value="TreeGrafter"/>
</dbReference>
<dbReference type="GO" id="GO:0005524">
    <property type="term" value="F:ATP binding"/>
    <property type="evidence" value="ECO:0007669"/>
    <property type="project" value="UniProtKB-KW"/>
</dbReference>
<keyword evidence="3 5" id="KW-1133">Transmembrane helix</keyword>
<keyword evidence="2 5" id="KW-0812">Transmembrane</keyword>
<reference evidence="7 8" key="1">
    <citation type="submission" date="2017-02" db="EMBL/GenBank/DDBJ databases">
        <title>Complete genome sequence of Lactobacillus helveticus.</title>
        <authorList>
            <person name="Kim J.F."/>
            <person name="Chung Y."/>
            <person name="Kwak M."/>
        </authorList>
    </citation>
    <scope>NUCLEOTIDE SEQUENCE [LARGE SCALE GENOMIC DNA]</scope>
    <source>
        <strain evidence="7 8">LH5</strain>
    </source>
</reference>
<dbReference type="GO" id="GO:0005886">
    <property type="term" value="C:plasma membrane"/>
    <property type="evidence" value="ECO:0007669"/>
    <property type="project" value="UniProtKB-SubCell"/>
</dbReference>
<feature type="transmembrane region" description="Helical" evidence="5">
    <location>
        <begin position="53"/>
        <end position="74"/>
    </location>
</feature>
<dbReference type="SUPFAM" id="SSF52540">
    <property type="entry name" value="P-loop containing nucleoside triphosphate hydrolases"/>
    <property type="match status" value="1"/>
</dbReference>
<keyword evidence="4 5" id="KW-0472">Membrane</keyword>
<dbReference type="RefSeq" id="WP_241958329.1">
    <property type="nucleotide sequence ID" value="NZ_CP019581.1"/>
</dbReference>
<name>A0A3Q8SSV1_LACHE</name>
<keyword evidence="7" id="KW-0378">Hydrolase</keyword>
<dbReference type="GeneID" id="99756214"/>
<proteinExistence type="predicted"/>
<dbReference type="GO" id="GO:0016887">
    <property type="term" value="F:ATP hydrolysis activity"/>
    <property type="evidence" value="ECO:0007669"/>
    <property type="project" value="InterPro"/>
</dbReference>
<dbReference type="InterPro" id="IPR039421">
    <property type="entry name" value="Type_1_exporter"/>
</dbReference>
<evidence type="ECO:0000256" key="1">
    <source>
        <dbReference type="ARBA" id="ARBA00004651"/>
    </source>
</evidence>
<dbReference type="Pfam" id="PF00005">
    <property type="entry name" value="ABC_tran"/>
    <property type="match status" value="1"/>
</dbReference>
<dbReference type="SUPFAM" id="SSF90123">
    <property type="entry name" value="ABC transporter transmembrane region"/>
    <property type="match status" value="1"/>
</dbReference>
<dbReference type="PROSITE" id="PS50929">
    <property type="entry name" value="ABC_TM1F"/>
    <property type="match status" value="1"/>
</dbReference>
<dbReference type="Gene3D" id="3.40.50.300">
    <property type="entry name" value="P-loop containing nucleotide triphosphate hydrolases"/>
    <property type="match status" value="1"/>
</dbReference>
<dbReference type="PANTHER" id="PTHR43394:SF1">
    <property type="entry name" value="ATP-BINDING CASSETTE SUB-FAMILY B MEMBER 10, MITOCHONDRIAL"/>
    <property type="match status" value="1"/>
</dbReference>
<evidence type="ECO:0000259" key="6">
    <source>
        <dbReference type="PROSITE" id="PS50929"/>
    </source>
</evidence>
<dbReference type="Gene3D" id="1.20.1560.10">
    <property type="entry name" value="ABC transporter type 1, transmembrane domain"/>
    <property type="match status" value="1"/>
</dbReference>
<dbReference type="InterPro" id="IPR036640">
    <property type="entry name" value="ABC1_TM_sf"/>
</dbReference>
<feature type="transmembrane region" description="Helical" evidence="5">
    <location>
        <begin position="245"/>
        <end position="264"/>
    </location>
</feature>
<accession>A0A3Q8SSV1</accession>
<evidence type="ECO:0000313" key="7">
    <source>
        <dbReference type="EMBL" id="AZK90287.1"/>
    </source>
</evidence>
<dbReference type="EC" id="3.6.3.42" evidence="7"/>
<dbReference type="EMBL" id="CP019581">
    <property type="protein sequence ID" value="AZK90287.1"/>
    <property type="molecule type" value="Genomic_DNA"/>
</dbReference>
<dbReference type="PANTHER" id="PTHR43394">
    <property type="entry name" value="ATP-DEPENDENT PERMEASE MDL1, MITOCHONDRIAL"/>
    <property type="match status" value="1"/>
</dbReference>
<evidence type="ECO:0000256" key="3">
    <source>
        <dbReference type="ARBA" id="ARBA00022989"/>
    </source>
</evidence>